<feature type="compositionally biased region" description="Low complexity" evidence="1">
    <location>
        <begin position="25"/>
        <end position="36"/>
    </location>
</feature>
<dbReference type="Pfam" id="PF00092">
    <property type="entry name" value="VWA"/>
    <property type="match status" value="1"/>
</dbReference>
<comment type="caution">
    <text evidence="3">The sequence shown here is derived from an EMBL/GenBank/DDBJ whole genome shotgun (WGS) entry which is preliminary data.</text>
</comment>
<protein>
    <submittedName>
        <fullName evidence="3">VWA domain-containing protein</fullName>
    </submittedName>
</protein>
<dbReference type="RefSeq" id="WP_161701413.1">
    <property type="nucleotide sequence ID" value="NZ_JAAAMU010000012.1"/>
</dbReference>
<feature type="compositionally biased region" description="Low complexity" evidence="1">
    <location>
        <begin position="89"/>
        <end position="136"/>
    </location>
</feature>
<dbReference type="InterPro" id="IPR036465">
    <property type="entry name" value="vWFA_dom_sf"/>
</dbReference>
<dbReference type="InterPro" id="IPR052969">
    <property type="entry name" value="Thr-specific_kinase-like"/>
</dbReference>
<dbReference type="OrthoDB" id="9805121at2"/>
<evidence type="ECO:0000313" key="4">
    <source>
        <dbReference type="Proteomes" id="UP000558113"/>
    </source>
</evidence>
<dbReference type="EMBL" id="JAAAMU010000012">
    <property type="protein sequence ID" value="NBC71431.1"/>
    <property type="molecule type" value="Genomic_DNA"/>
</dbReference>
<proteinExistence type="predicted"/>
<dbReference type="SMART" id="SM00327">
    <property type="entry name" value="VWA"/>
    <property type="match status" value="1"/>
</dbReference>
<accession>A0A7X5C0C8</accession>
<dbReference type="PANTHER" id="PTHR47763:SF1">
    <property type="entry name" value="DUF659 DOMAIN-CONTAINING PROTEIN"/>
    <property type="match status" value="1"/>
</dbReference>
<feature type="region of interest" description="Disordered" evidence="1">
    <location>
        <begin position="89"/>
        <end position="171"/>
    </location>
</feature>
<feature type="compositionally biased region" description="Polar residues" evidence="1">
    <location>
        <begin position="149"/>
        <end position="162"/>
    </location>
</feature>
<feature type="compositionally biased region" description="Basic and acidic residues" evidence="1">
    <location>
        <begin position="1"/>
        <end position="22"/>
    </location>
</feature>
<dbReference type="Gene3D" id="3.40.50.410">
    <property type="entry name" value="von Willebrand factor, type A domain"/>
    <property type="match status" value="1"/>
</dbReference>
<evidence type="ECO:0000313" key="3">
    <source>
        <dbReference type="EMBL" id="NBC71431.1"/>
    </source>
</evidence>
<organism evidence="3 4">
    <name type="scientific">Paenibacillus sacheonensis</name>
    <dbReference type="NCBI Taxonomy" id="742054"/>
    <lineage>
        <taxon>Bacteria</taxon>
        <taxon>Bacillati</taxon>
        <taxon>Bacillota</taxon>
        <taxon>Bacilli</taxon>
        <taxon>Bacillales</taxon>
        <taxon>Paenibacillaceae</taxon>
        <taxon>Paenibacillus</taxon>
    </lineage>
</organism>
<dbReference type="CDD" id="cd00198">
    <property type="entry name" value="vWFA"/>
    <property type="match status" value="1"/>
</dbReference>
<evidence type="ECO:0000256" key="1">
    <source>
        <dbReference type="SAM" id="MobiDB-lite"/>
    </source>
</evidence>
<feature type="region of interest" description="Disordered" evidence="1">
    <location>
        <begin position="1"/>
        <end position="37"/>
    </location>
</feature>
<dbReference type="GO" id="GO:0004674">
    <property type="term" value="F:protein serine/threonine kinase activity"/>
    <property type="evidence" value="ECO:0007669"/>
    <property type="project" value="TreeGrafter"/>
</dbReference>
<sequence length="506" mass="54948">MGMERNPRMKQETESVDGRVEENANETVNETVNETTGKVKNLKREREKLIGLQVWTMQAWKIRKRTAAGLLLAAVLALTTALGGCSSSDGNNDAANSGNAAKDSGSSDSSANATGDEGTSSSTNNAAAADDGSGTSDKADEPAVDDDGASTSPPAKGESSQYDDSRPGQLTAGEWDDMAAWQDWQQLLSSQEGRENESYWSIYPQHRLEVDVSAGGEPIMDATVELIGSDGETAWEARTNNEGVAYVYAGLFDEQGTQEEYGVLVTSGNQKKQYENVPVPRAKALKVELENEVKGPDALDLMLLVDTTGSMQDELNYLKTELKDVVKRVDRDNGQRLGIRVSANFYRDHADDYVVKAFPFTDDIDKVVSQLSEQKAAGGGDFPEAVDEALASAIDKHEWSGDARARLLFLVMDAPPHHERKVTKRLRELTETAAAEGIRIIPVASSGVDEHTEYIMRFLASATGGTYLFLTDHSGIGNDHLKPEVGEYEVKALNDLLVEVINRYAS</sequence>
<dbReference type="Proteomes" id="UP000558113">
    <property type="component" value="Unassembled WGS sequence"/>
</dbReference>
<name>A0A7X5C0C8_9BACL</name>
<dbReference type="AlphaFoldDB" id="A0A7X5C0C8"/>
<dbReference type="SUPFAM" id="SSF53300">
    <property type="entry name" value="vWA-like"/>
    <property type="match status" value="1"/>
</dbReference>
<feature type="domain" description="VWFA" evidence="2">
    <location>
        <begin position="300"/>
        <end position="485"/>
    </location>
</feature>
<dbReference type="PROSITE" id="PS50234">
    <property type="entry name" value="VWFA"/>
    <property type="match status" value="1"/>
</dbReference>
<gene>
    <name evidence="3" type="ORF">GT003_20760</name>
</gene>
<evidence type="ECO:0000259" key="2">
    <source>
        <dbReference type="PROSITE" id="PS50234"/>
    </source>
</evidence>
<dbReference type="PANTHER" id="PTHR47763">
    <property type="entry name" value="ALPHA-PROTEIN KINASE VWKA"/>
    <property type="match status" value="1"/>
</dbReference>
<keyword evidence="4" id="KW-1185">Reference proteome</keyword>
<dbReference type="GO" id="GO:0005737">
    <property type="term" value="C:cytoplasm"/>
    <property type="evidence" value="ECO:0007669"/>
    <property type="project" value="TreeGrafter"/>
</dbReference>
<reference evidence="3 4" key="1">
    <citation type="submission" date="2020-01" db="EMBL/GenBank/DDBJ databases">
        <title>Paenibacillus soybeanensis sp. nov. isolated from the nodules of soybean (Glycine max(L.) Merr).</title>
        <authorList>
            <person name="Wang H."/>
        </authorList>
    </citation>
    <scope>NUCLEOTIDE SEQUENCE [LARGE SCALE GENOMIC DNA]</scope>
    <source>
        <strain evidence="3 4">DSM 23054</strain>
    </source>
</reference>
<dbReference type="InterPro" id="IPR002035">
    <property type="entry name" value="VWF_A"/>
</dbReference>